<feature type="signal peptide" evidence="1">
    <location>
        <begin position="1"/>
        <end position="20"/>
    </location>
</feature>
<evidence type="ECO:0000313" key="3">
    <source>
        <dbReference type="EMBL" id="KAJ7374239.1"/>
    </source>
</evidence>
<feature type="domain" description="Purple acid phosphatase C-terminal" evidence="2">
    <location>
        <begin position="119"/>
        <end position="151"/>
    </location>
</feature>
<keyword evidence="1" id="KW-0732">Signal</keyword>
<evidence type="ECO:0000256" key="1">
    <source>
        <dbReference type="SAM" id="SignalP"/>
    </source>
</evidence>
<reference evidence="3" key="1">
    <citation type="submission" date="2023-01" db="EMBL/GenBank/DDBJ databases">
        <title>Genome assembly of the deep-sea coral Lophelia pertusa.</title>
        <authorList>
            <person name="Herrera S."/>
            <person name="Cordes E."/>
        </authorList>
    </citation>
    <scope>NUCLEOTIDE SEQUENCE</scope>
    <source>
        <strain evidence="3">USNM1676648</strain>
        <tissue evidence="3">Polyp</tissue>
    </source>
</reference>
<protein>
    <recommendedName>
        <fullName evidence="2">Purple acid phosphatase C-terminal domain-containing protein</fullName>
    </recommendedName>
</protein>
<dbReference type="AlphaFoldDB" id="A0A9W9Z4I1"/>
<keyword evidence="4" id="KW-1185">Reference proteome</keyword>
<proteinExistence type="predicted"/>
<evidence type="ECO:0000259" key="2">
    <source>
        <dbReference type="Pfam" id="PF14008"/>
    </source>
</evidence>
<comment type="caution">
    <text evidence="3">The sequence shown here is derived from an EMBL/GenBank/DDBJ whole genome shotgun (WGS) entry which is preliminary data.</text>
</comment>
<evidence type="ECO:0000313" key="4">
    <source>
        <dbReference type="Proteomes" id="UP001163046"/>
    </source>
</evidence>
<name>A0A9W9Z4I1_9CNID</name>
<dbReference type="Gene3D" id="3.60.21.10">
    <property type="match status" value="1"/>
</dbReference>
<dbReference type="PANTHER" id="PTHR45867:SF10">
    <property type="entry name" value="PURPLE ACID PHOSPHATASE"/>
    <property type="match status" value="1"/>
</dbReference>
<dbReference type="Pfam" id="PF14008">
    <property type="entry name" value="Metallophos_C"/>
    <property type="match status" value="1"/>
</dbReference>
<sequence>MDDFLSRLLCVLLLDRSCEGNVWNKQHLLKTVRYIHGSSQWLTDQCTVVTDGDDCTKYESVVRGGITSKHLFPLEDLFYKYGVDLSFWAHEHSYERLLPLYDRQICNGSREEPYTNPCAPVHITTGSAGCSEDHDPFPKDYPPLDSFSLTRLRLHTNDHPQQDSHIHGAS</sequence>
<dbReference type="SUPFAM" id="SSF56300">
    <property type="entry name" value="Metallo-dependent phosphatases"/>
    <property type="match status" value="1"/>
</dbReference>
<gene>
    <name evidence="3" type="ORF">OS493_007316</name>
</gene>
<feature type="chain" id="PRO_5040846808" description="Purple acid phosphatase C-terminal domain-containing protein" evidence="1">
    <location>
        <begin position="21"/>
        <end position="170"/>
    </location>
</feature>
<dbReference type="EMBL" id="MU826828">
    <property type="protein sequence ID" value="KAJ7374239.1"/>
    <property type="molecule type" value="Genomic_DNA"/>
</dbReference>
<accession>A0A9W9Z4I1</accession>
<organism evidence="3 4">
    <name type="scientific">Desmophyllum pertusum</name>
    <dbReference type="NCBI Taxonomy" id="174260"/>
    <lineage>
        <taxon>Eukaryota</taxon>
        <taxon>Metazoa</taxon>
        <taxon>Cnidaria</taxon>
        <taxon>Anthozoa</taxon>
        <taxon>Hexacorallia</taxon>
        <taxon>Scleractinia</taxon>
        <taxon>Caryophylliina</taxon>
        <taxon>Caryophylliidae</taxon>
        <taxon>Desmophyllum</taxon>
    </lineage>
</organism>
<dbReference type="InterPro" id="IPR029052">
    <property type="entry name" value="Metallo-depent_PP-like"/>
</dbReference>
<dbReference type="OrthoDB" id="45007at2759"/>
<dbReference type="PANTHER" id="PTHR45867">
    <property type="entry name" value="PURPLE ACID PHOSPHATASE"/>
    <property type="match status" value="1"/>
</dbReference>
<dbReference type="Proteomes" id="UP001163046">
    <property type="component" value="Unassembled WGS sequence"/>
</dbReference>
<dbReference type="InterPro" id="IPR025733">
    <property type="entry name" value="PAPs_C"/>
</dbReference>